<dbReference type="InterPro" id="IPR001841">
    <property type="entry name" value="Znf_RING"/>
</dbReference>
<dbReference type="Gene3D" id="2.20.28.10">
    <property type="match status" value="1"/>
</dbReference>
<dbReference type="SUPFAM" id="SSF161245">
    <property type="entry name" value="Zinc hairpin stack"/>
    <property type="match status" value="1"/>
</dbReference>
<keyword evidence="2 4" id="KW-0863">Zinc-finger</keyword>
<dbReference type="GO" id="GO:0006511">
    <property type="term" value="P:ubiquitin-dependent protein catabolic process"/>
    <property type="evidence" value="ECO:0007669"/>
    <property type="project" value="TreeGrafter"/>
</dbReference>
<dbReference type="GO" id="GO:0005634">
    <property type="term" value="C:nucleus"/>
    <property type="evidence" value="ECO:0007669"/>
    <property type="project" value="TreeGrafter"/>
</dbReference>
<feature type="compositionally biased region" description="Polar residues" evidence="5">
    <location>
        <begin position="564"/>
        <end position="590"/>
    </location>
</feature>
<dbReference type="Gene3D" id="3.30.40.10">
    <property type="entry name" value="Zinc/RING finger domain, C3HC4 (zinc finger)"/>
    <property type="match status" value="1"/>
</dbReference>
<evidence type="ECO:0000313" key="9">
    <source>
        <dbReference type="EMBL" id="TGO92025.1"/>
    </source>
</evidence>
<dbReference type="Proteomes" id="UP000297280">
    <property type="component" value="Unassembled WGS sequence"/>
</dbReference>
<keyword evidence="3" id="KW-0862">Zinc</keyword>
<evidence type="ECO:0000256" key="1">
    <source>
        <dbReference type="ARBA" id="ARBA00022723"/>
    </source>
</evidence>
<dbReference type="AlphaFoldDB" id="A0A4Z1L5H2"/>
<dbReference type="OrthoDB" id="411372at2759"/>
<organism evidence="9 10">
    <name type="scientific">Botrytis porri</name>
    <dbReference type="NCBI Taxonomy" id="87229"/>
    <lineage>
        <taxon>Eukaryota</taxon>
        <taxon>Fungi</taxon>
        <taxon>Dikarya</taxon>
        <taxon>Ascomycota</taxon>
        <taxon>Pezizomycotina</taxon>
        <taxon>Leotiomycetes</taxon>
        <taxon>Helotiales</taxon>
        <taxon>Sclerotiniaceae</taxon>
        <taxon>Botrytis</taxon>
    </lineage>
</organism>
<dbReference type="Pfam" id="PF13639">
    <property type="entry name" value="zf-RING_2"/>
    <property type="match status" value="1"/>
</dbReference>
<feature type="compositionally biased region" description="Polar residues" evidence="5">
    <location>
        <begin position="113"/>
        <end position="143"/>
    </location>
</feature>
<evidence type="ECO:0000256" key="5">
    <source>
        <dbReference type="SAM" id="MobiDB-lite"/>
    </source>
</evidence>
<dbReference type="SMART" id="SM00184">
    <property type="entry name" value="RING"/>
    <property type="match status" value="1"/>
</dbReference>
<feature type="compositionally biased region" description="Low complexity" evidence="5">
    <location>
        <begin position="603"/>
        <end position="613"/>
    </location>
</feature>
<dbReference type="STRING" id="87229.A0A4Z1L5H2"/>
<keyword evidence="1" id="KW-0479">Metal-binding</keyword>
<feature type="region of interest" description="Disordered" evidence="5">
    <location>
        <begin position="293"/>
        <end position="315"/>
    </location>
</feature>
<dbReference type="EMBL" id="PQXO01000012">
    <property type="protein sequence ID" value="TGO92025.1"/>
    <property type="molecule type" value="Genomic_DNA"/>
</dbReference>
<protein>
    <recommendedName>
        <fullName evidence="11">RING-type domain-containing protein</fullName>
    </recommendedName>
</protein>
<evidence type="ECO:0000259" key="8">
    <source>
        <dbReference type="PROSITE" id="PS51270"/>
    </source>
</evidence>
<dbReference type="SUPFAM" id="SSF161219">
    <property type="entry name" value="CHY zinc finger-like"/>
    <property type="match status" value="1"/>
</dbReference>
<dbReference type="PANTHER" id="PTHR21319">
    <property type="entry name" value="RING FINGER AND CHY ZINC FINGER DOMAIN-CONTAINING PROTEIN 1"/>
    <property type="match status" value="1"/>
</dbReference>
<dbReference type="InterPro" id="IPR017921">
    <property type="entry name" value="Znf_CTCHY"/>
</dbReference>
<dbReference type="SUPFAM" id="SSF57850">
    <property type="entry name" value="RING/U-box"/>
    <property type="match status" value="1"/>
</dbReference>
<comment type="caution">
    <text evidence="9">The sequence shown here is derived from an EMBL/GenBank/DDBJ whole genome shotgun (WGS) entry which is preliminary data.</text>
</comment>
<evidence type="ECO:0000256" key="4">
    <source>
        <dbReference type="PROSITE-ProRule" id="PRU00601"/>
    </source>
</evidence>
<evidence type="ECO:0000259" key="7">
    <source>
        <dbReference type="PROSITE" id="PS51266"/>
    </source>
</evidence>
<proteinExistence type="predicted"/>
<dbReference type="InterPro" id="IPR037274">
    <property type="entry name" value="Znf_CHY_sf"/>
</dbReference>
<dbReference type="CDD" id="cd16464">
    <property type="entry name" value="RING-H2_Pirh2-like"/>
    <property type="match status" value="1"/>
</dbReference>
<evidence type="ECO:0000256" key="2">
    <source>
        <dbReference type="ARBA" id="ARBA00022771"/>
    </source>
</evidence>
<feature type="compositionally biased region" description="Acidic residues" evidence="5">
    <location>
        <begin position="679"/>
        <end position="726"/>
    </location>
</feature>
<dbReference type="PROSITE" id="PS51266">
    <property type="entry name" value="ZF_CHY"/>
    <property type="match status" value="1"/>
</dbReference>
<feature type="domain" description="CHY-type" evidence="7">
    <location>
        <begin position="312"/>
        <end position="379"/>
    </location>
</feature>
<evidence type="ECO:0000313" key="10">
    <source>
        <dbReference type="Proteomes" id="UP000297280"/>
    </source>
</evidence>
<dbReference type="PROSITE" id="PS50089">
    <property type="entry name" value="ZF_RING_2"/>
    <property type="match status" value="1"/>
</dbReference>
<feature type="region of interest" description="Disordered" evidence="5">
    <location>
        <begin position="159"/>
        <end position="192"/>
    </location>
</feature>
<feature type="compositionally biased region" description="Acidic residues" evidence="5">
    <location>
        <begin position="298"/>
        <end position="309"/>
    </location>
</feature>
<evidence type="ECO:0000256" key="3">
    <source>
        <dbReference type="ARBA" id="ARBA00022833"/>
    </source>
</evidence>
<keyword evidence="10" id="KW-1185">Reference proteome</keyword>
<reference evidence="9 10" key="1">
    <citation type="submission" date="2017-12" db="EMBL/GenBank/DDBJ databases">
        <title>Comparative genomics of Botrytis spp.</title>
        <authorList>
            <person name="Valero-Jimenez C.A."/>
            <person name="Tapia P."/>
            <person name="Veloso J."/>
            <person name="Silva-Moreno E."/>
            <person name="Staats M."/>
            <person name="Valdes J.H."/>
            <person name="Van Kan J.A.L."/>
        </authorList>
    </citation>
    <scope>NUCLEOTIDE SEQUENCE [LARGE SCALE GENOMIC DNA]</scope>
    <source>
        <strain evidence="9 10">MUCL3349</strain>
    </source>
</reference>
<dbReference type="InterPro" id="IPR008913">
    <property type="entry name" value="Znf_CHY"/>
</dbReference>
<dbReference type="Pfam" id="PF05495">
    <property type="entry name" value="zf-CHY"/>
    <property type="match status" value="1"/>
</dbReference>
<sequence length="733" mass="80470">MTSLVSEFLINPVLRQARRFSRSEPVHAHDSNDTLNTHLVPGSSDNAIDEAVIEDAMARESTMNLPDTRELVDVGGTTRSSRNQNSTHEGSSSGDIESHRHDANHDDAGVLATSHSPSNISSLDNDMSGNASSRVSPLTQGNILEGSSSSAALNAVNFPMSPIEGSSQDSSQNSTPASIGLDAGSTALPADDGMGPLRQRIIYIQAMDIPTERKALLMHQLLTQSYTEAHEIFNAKNFVPTTTADKMISQERPATPNSLSSFIWQMNGTLDPAPATEIHTFHLSPDDLMKTYAPLDPPEVDEGSEESENTQDSTPKLGCKHYKRNVKLQCSTCDRWYTCRLCHDEVEDHILIRHDTKNMLCMICGCAQRAGEFCVECGERTAWYYCGVCKLWDNDSNKSIYHCNDCGICRKGRGLGKDFFHCKTCGVCMSMSLMDDHKCIERVSDCDCPICGDYMFTSPKPVVFMVCGHSIHSACYIEHMQTSYKCPICSKSVVGMETQFRNLDRAIDNQPMPPQFQNTLAMVSCNDCYAKSAVKYHWLGLKCAICDSYNTAQLSILSDPDVETSATGAGDTQNDMSTGQELQMSSSTNLMLGAPRNRRHSSHIPSSSSQAESGRFSPYPVPSRLGRSVSPARGIHLFSSQSAAGGESDGSRDEDDLDFWGRDEPRIGRLLPATQNSDTQDDYDIEYEDDSSDSESGNDDDEDDDDSSDSESGNDDDEDDDGEEEPFAIFGHR</sequence>
<feature type="domain" description="CTCHY-type" evidence="8">
    <location>
        <begin position="381"/>
        <end position="447"/>
    </location>
</feature>
<feature type="compositionally biased region" description="Basic and acidic residues" evidence="5">
    <location>
        <begin position="21"/>
        <end position="32"/>
    </location>
</feature>
<feature type="region of interest" description="Disordered" evidence="5">
    <location>
        <begin position="561"/>
        <end position="733"/>
    </location>
</feature>
<dbReference type="Pfam" id="PF14599">
    <property type="entry name" value="zinc_ribbon_6"/>
    <property type="match status" value="1"/>
</dbReference>
<dbReference type="GO" id="GO:0008270">
    <property type="term" value="F:zinc ion binding"/>
    <property type="evidence" value="ECO:0007669"/>
    <property type="project" value="UniProtKB-KW"/>
</dbReference>
<feature type="region of interest" description="Disordered" evidence="5">
    <location>
        <begin position="21"/>
        <end position="43"/>
    </location>
</feature>
<dbReference type="InterPro" id="IPR037275">
    <property type="entry name" value="Znf_CTCHY_sf"/>
</dbReference>
<dbReference type="GO" id="GO:0061630">
    <property type="term" value="F:ubiquitin protein ligase activity"/>
    <property type="evidence" value="ECO:0007669"/>
    <property type="project" value="TreeGrafter"/>
</dbReference>
<dbReference type="InterPro" id="IPR039512">
    <property type="entry name" value="RCHY1_zinc-ribbon"/>
</dbReference>
<feature type="domain" description="RING-type" evidence="6">
    <location>
        <begin position="448"/>
        <end position="490"/>
    </location>
</feature>
<feature type="region of interest" description="Disordered" evidence="5">
    <location>
        <begin position="62"/>
        <end position="143"/>
    </location>
</feature>
<evidence type="ECO:0000259" key="6">
    <source>
        <dbReference type="PROSITE" id="PS50089"/>
    </source>
</evidence>
<gene>
    <name evidence="9" type="ORF">BPOR_0012g00240</name>
</gene>
<feature type="compositionally biased region" description="Polar residues" evidence="5">
    <location>
        <begin position="164"/>
        <end position="177"/>
    </location>
</feature>
<feature type="compositionally biased region" description="Polar residues" evidence="5">
    <location>
        <begin position="77"/>
        <end position="95"/>
    </location>
</feature>
<feature type="compositionally biased region" description="Basic and acidic residues" evidence="5">
    <location>
        <begin position="96"/>
        <end position="108"/>
    </location>
</feature>
<dbReference type="PANTHER" id="PTHR21319:SF0">
    <property type="entry name" value="AND RING FINGER DOMAIN PROTEIN, PUTATIVE (AFU_ORTHOLOGUE AFUA_1G08900)-RELATED"/>
    <property type="match status" value="1"/>
</dbReference>
<dbReference type="GO" id="GO:0016567">
    <property type="term" value="P:protein ubiquitination"/>
    <property type="evidence" value="ECO:0007669"/>
    <property type="project" value="TreeGrafter"/>
</dbReference>
<accession>A0A4Z1L5H2</accession>
<dbReference type="InterPro" id="IPR013083">
    <property type="entry name" value="Znf_RING/FYVE/PHD"/>
</dbReference>
<name>A0A4Z1L5H2_9HELO</name>
<evidence type="ECO:0008006" key="11">
    <source>
        <dbReference type="Google" id="ProtNLM"/>
    </source>
</evidence>
<dbReference type="PROSITE" id="PS51270">
    <property type="entry name" value="ZF_CTCHY"/>
    <property type="match status" value="1"/>
</dbReference>